<sequence>MTTAQDWRRVYHFWFPDGLDEADLEAHLRLHGWWFGGGVNSALMPLAPLLATARTGGLDAWLGTPPGRLALILVLDQFPRSLFADRREAYADDAAALRIAQEGLVNGHYDALSKPWEQIFFLLPLAHAEGPDHRSRLKQVVAMVALVAAEAPERLRPLYRFHVGQARSRLEIISRFGRFPHRNPILGRASTPEEAAWLAQADLVHLQRPAGLKPS</sequence>
<protein>
    <submittedName>
        <fullName evidence="1">DUF924 domain-containing protein</fullName>
    </submittedName>
</protein>
<gene>
    <name evidence="1" type="ORF">JF625_16070</name>
</gene>
<dbReference type="Proteomes" id="UP000700706">
    <property type="component" value="Unassembled WGS sequence"/>
</dbReference>
<dbReference type="Gene3D" id="1.20.58.320">
    <property type="entry name" value="TPR-like"/>
    <property type="match status" value="1"/>
</dbReference>
<dbReference type="InterPro" id="IPR010323">
    <property type="entry name" value="DUF924"/>
</dbReference>
<dbReference type="Gene3D" id="1.25.40.10">
    <property type="entry name" value="Tetratricopeptide repeat domain"/>
    <property type="match status" value="1"/>
</dbReference>
<dbReference type="AlphaFoldDB" id="A0A952KE10"/>
<reference evidence="1" key="1">
    <citation type="submission" date="2020-06" db="EMBL/GenBank/DDBJ databases">
        <title>Stable isotope informed genome-resolved metagenomics uncovers potential trophic interactions in rhizosphere soil.</title>
        <authorList>
            <person name="Starr E.P."/>
            <person name="Shi S."/>
            <person name="Blazewicz S.J."/>
            <person name="Koch B.J."/>
            <person name="Probst A.J."/>
            <person name="Hungate B.A."/>
            <person name="Pett-Ridge J."/>
            <person name="Firestone M.K."/>
            <person name="Banfield J.F."/>
        </authorList>
    </citation>
    <scope>NUCLEOTIDE SEQUENCE</scope>
    <source>
        <strain evidence="1">YM_69_17</strain>
    </source>
</reference>
<name>A0A952KE10_9PROT</name>
<comment type="caution">
    <text evidence="1">The sequence shown here is derived from an EMBL/GenBank/DDBJ whole genome shotgun (WGS) entry which is preliminary data.</text>
</comment>
<proteinExistence type="predicted"/>
<dbReference type="EMBL" id="JAEKLZ010000227">
    <property type="protein sequence ID" value="MBW8726653.1"/>
    <property type="molecule type" value="Genomic_DNA"/>
</dbReference>
<dbReference type="SUPFAM" id="SSF48452">
    <property type="entry name" value="TPR-like"/>
    <property type="match status" value="1"/>
</dbReference>
<organism evidence="1 2">
    <name type="scientific">Inquilinus limosus</name>
    <dbReference type="NCBI Taxonomy" id="171674"/>
    <lineage>
        <taxon>Bacteria</taxon>
        <taxon>Pseudomonadati</taxon>
        <taxon>Pseudomonadota</taxon>
        <taxon>Alphaproteobacteria</taxon>
        <taxon>Rhodospirillales</taxon>
        <taxon>Rhodospirillaceae</taxon>
        <taxon>Inquilinus</taxon>
    </lineage>
</organism>
<dbReference type="InterPro" id="IPR011990">
    <property type="entry name" value="TPR-like_helical_dom_sf"/>
</dbReference>
<evidence type="ECO:0000313" key="2">
    <source>
        <dbReference type="Proteomes" id="UP000700706"/>
    </source>
</evidence>
<evidence type="ECO:0000313" key="1">
    <source>
        <dbReference type="EMBL" id="MBW8726653.1"/>
    </source>
</evidence>
<dbReference type="Pfam" id="PF06041">
    <property type="entry name" value="DUF924"/>
    <property type="match status" value="1"/>
</dbReference>
<accession>A0A952KE10</accession>